<dbReference type="KEGG" id="plon:Pla110_35570"/>
<sequence length="393" mass="43092">MIRAFQTTRSDTQHARTGRTGTTLVEVLISILLMGIGLVALATMFPAAILRTVRAHHLTSATSLRFNVETMLDMYPGYVDQWDDGSFPGAIPSPGVSGYIVVDPQGYIDALDLGSGNENLYGDTITRQTFDTSLTMLDLDRDISGAGDRDDAVLFTTSSDTWEPLVTAAVESFVPPYEYVDVDPKADLTGINDMVGNQTGLVRARAILFSSTGKGAEYRFLTGVEPGSPNRIHWSETFDSVDRNNDGDATDTYPVASTFSPERVQLEVSDPRLSWLMSVRRTYIDGTQVNNNADIVVFFNRSFEPDSETVYTGSTLTIGSAVAEINASDLEPPPKVGNFIFDAEKCHWYKIVSVESTNPYVVSIDRPAVKSSTKLMLVRNVIDVYPLKAFTTD</sequence>
<evidence type="ECO:0000256" key="1">
    <source>
        <dbReference type="SAM" id="Phobius"/>
    </source>
</evidence>
<evidence type="ECO:0000313" key="2">
    <source>
        <dbReference type="EMBL" id="QDU81807.1"/>
    </source>
</evidence>
<feature type="transmembrane region" description="Helical" evidence="1">
    <location>
        <begin position="27"/>
        <end position="50"/>
    </location>
</feature>
<organism evidence="2 3">
    <name type="scientific">Polystyrenella longa</name>
    <dbReference type="NCBI Taxonomy" id="2528007"/>
    <lineage>
        <taxon>Bacteria</taxon>
        <taxon>Pseudomonadati</taxon>
        <taxon>Planctomycetota</taxon>
        <taxon>Planctomycetia</taxon>
        <taxon>Planctomycetales</taxon>
        <taxon>Planctomycetaceae</taxon>
        <taxon>Polystyrenella</taxon>
    </lineage>
</organism>
<dbReference type="Proteomes" id="UP000317178">
    <property type="component" value="Chromosome"/>
</dbReference>
<dbReference type="EMBL" id="CP036281">
    <property type="protein sequence ID" value="QDU81807.1"/>
    <property type="molecule type" value="Genomic_DNA"/>
</dbReference>
<accession>A0A518CRF2</accession>
<name>A0A518CRF2_9PLAN</name>
<gene>
    <name evidence="2" type="ORF">Pla110_35570</name>
</gene>
<keyword evidence="1" id="KW-0812">Transmembrane</keyword>
<reference evidence="2 3" key="1">
    <citation type="submission" date="2019-02" db="EMBL/GenBank/DDBJ databases">
        <title>Deep-cultivation of Planctomycetes and their phenomic and genomic characterization uncovers novel biology.</title>
        <authorList>
            <person name="Wiegand S."/>
            <person name="Jogler M."/>
            <person name="Boedeker C."/>
            <person name="Pinto D."/>
            <person name="Vollmers J."/>
            <person name="Rivas-Marin E."/>
            <person name="Kohn T."/>
            <person name="Peeters S.H."/>
            <person name="Heuer A."/>
            <person name="Rast P."/>
            <person name="Oberbeckmann S."/>
            <person name="Bunk B."/>
            <person name="Jeske O."/>
            <person name="Meyerdierks A."/>
            <person name="Storesund J.E."/>
            <person name="Kallscheuer N."/>
            <person name="Luecker S."/>
            <person name="Lage O.M."/>
            <person name="Pohl T."/>
            <person name="Merkel B.J."/>
            <person name="Hornburger P."/>
            <person name="Mueller R.-W."/>
            <person name="Bruemmer F."/>
            <person name="Labrenz M."/>
            <person name="Spormann A.M."/>
            <person name="Op den Camp H."/>
            <person name="Overmann J."/>
            <person name="Amann R."/>
            <person name="Jetten M.S.M."/>
            <person name="Mascher T."/>
            <person name="Medema M.H."/>
            <person name="Devos D.P."/>
            <person name="Kaster A.-K."/>
            <person name="Ovreas L."/>
            <person name="Rohde M."/>
            <person name="Galperin M.Y."/>
            <person name="Jogler C."/>
        </authorList>
    </citation>
    <scope>NUCLEOTIDE SEQUENCE [LARGE SCALE GENOMIC DNA]</scope>
    <source>
        <strain evidence="2 3">Pla110</strain>
    </source>
</reference>
<keyword evidence="3" id="KW-1185">Reference proteome</keyword>
<dbReference type="AlphaFoldDB" id="A0A518CRF2"/>
<protein>
    <submittedName>
        <fullName evidence="2">Uncharacterized protein</fullName>
    </submittedName>
</protein>
<dbReference type="OrthoDB" id="208408at2"/>
<evidence type="ECO:0000313" key="3">
    <source>
        <dbReference type="Proteomes" id="UP000317178"/>
    </source>
</evidence>
<dbReference type="RefSeq" id="WP_144997457.1">
    <property type="nucleotide sequence ID" value="NZ_CP036281.1"/>
</dbReference>
<keyword evidence="1" id="KW-1133">Transmembrane helix</keyword>
<keyword evidence="1" id="KW-0472">Membrane</keyword>
<proteinExistence type="predicted"/>